<keyword evidence="2" id="KW-0418">Kinase</keyword>
<protein>
    <submittedName>
        <fullName evidence="2">N-acetylglucosamine kinase</fullName>
    </submittedName>
</protein>
<dbReference type="SUPFAM" id="SSF53067">
    <property type="entry name" value="Actin-like ATPase domain"/>
    <property type="match status" value="2"/>
</dbReference>
<dbReference type="InterPro" id="IPR043129">
    <property type="entry name" value="ATPase_NBD"/>
</dbReference>
<dbReference type="RefSeq" id="WP_127948229.1">
    <property type="nucleotide sequence ID" value="NZ_RKLN01000006.1"/>
</dbReference>
<dbReference type="InterPro" id="IPR002731">
    <property type="entry name" value="ATPase_BadF"/>
</dbReference>
<name>A0A438AQT8_9NOCA</name>
<dbReference type="Pfam" id="PF01869">
    <property type="entry name" value="BcrAD_BadFG"/>
    <property type="match status" value="1"/>
</dbReference>
<evidence type="ECO:0000259" key="1">
    <source>
        <dbReference type="Pfam" id="PF01869"/>
    </source>
</evidence>
<dbReference type="AlphaFoldDB" id="A0A438AQT8"/>
<sequence length="344" mass="37323">MMESVYLGVDGGGSKTAFVLLDDTGLLLAETQTSTCYYFTEGIELVSRVLANGITDVCRRAGIETRDISQAFFGLPSYGEVSSDIKRLDSLPAEILGHDRFSCHNDMICGWAGSLACADGINVISGTGSMTYGERLGRGYRVGGWGELFGDEGSAYWIAVRGLNAFTRMSDGRLPRGPLYDLMKARAHIERDLELVDVVFNRWQGRRAPIADLAKTVVEANSMGDRVAGDILLDACDELALLVDATRVALGFDADDLVPVSYSGGVFTAEAIREEFEYALDELHPMYDLREPLFGPGVGAALYAAKQAGAPLSGSALARLGTNRMNDVEKDDIEKDIEFEKTLR</sequence>
<evidence type="ECO:0000313" key="2">
    <source>
        <dbReference type="EMBL" id="RVW00901.1"/>
    </source>
</evidence>
<keyword evidence="2" id="KW-0808">Transferase</keyword>
<dbReference type="PANTHER" id="PTHR43190">
    <property type="entry name" value="N-ACETYL-D-GLUCOSAMINE KINASE"/>
    <property type="match status" value="1"/>
</dbReference>
<dbReference type="CDD" id="cd24007">
    <property type="entry name" value="ASKHA_NBD_eukNAGK-like"/>
    <property type="match status" value="1"/>
</dbReference>
<evidence type="ECO:0000313" key="3">
    <source>
        <dbReference type="Proteomes" id="UP000284333"/>
    </source>
</evidence>
<comment type="caution">
    <text evidence="2">The sequence shown here is derived from an EMBL/GenBank/DDBJ whole genome shotgun (WGS) entry which is preliminary data.</text>
</comment>
<dbReference type="GO" id="GO:0016301">
    <property type="term" value="F:kinase activity"/>
    <property type="evidence" value="ECO:0007669"/>
    <property type="project" value="UniProtKB-KW"/>
</dbReference>
<proteinExistence type="predicted"/>
<dbReference type="OrthoDB" id="8701357at2"/>
<reference evidence="2 3" key="1">
    <citation type="submission" date="2018-11" db="EMBL/GenBank/DDBJ databases">
        <title>Rhodococcus spongicola sp. nov. and Rhodococcus xishaensis sp. nov. from marine sponges.</title>
        <authorList>
            <person name="Li L."/>
            <person name="Lin H.W."/>
        </authorList>
    </citation>
    <scope>NUCLEOTIDE SEQUENCE [LARGE SCALE GENOMIC DNA]</scope>
    <source>
        <strain evidence="2 3">LHW50502</strain>
    </source>
</reference>
<gene>
    <name evidence="2" type="ORF">EF834_16095</name>
</gene>
<keyword evidence="3" id="KW-1185">Reference proteome</keyword>
<dbReference type="InterPro" id="IPR052519">
    <property type="entry name" value="Euk-type_GlcNAc_Kinase"/>
</dbReference>
<accession>A0A438AQT8</accession>
<dbReference type="PANTHER" id="PTHR43190:SF3">
    <property type="entry name" value="N-ACETYL-D-GLUCOSAMINE KINASE"/>
    <property type="match status" value="1"/>
</dbReference>
<feature type="domain" description="ATPase BadF/BadG/BcrA/BcrD type" evidence="1">
    <location>
        <begin position="7"/>
        <end position="304"/>
    </location>
</feature>
<dbReference type="Gene3D" id="3.30.420.40">
    <property type="match status" value="2"/>
</dbReference>
<dbReference type="EMBL" id="RKLN01000006">
    <property type="protein sequence ID" value="RVW00901.1"/>
    <property type="molecule type" value="Genomic_DNA"/>
</dbReference>
<dbReference type="Proteomes" id="UP000284333">
    <property type="component" value="Unassembled WGS sequence"/>
</dbReference>
<organism evidence="2 3">
    <name type="scientific">Rhodococcus spongiicola</name>
    <dbReference type="NCBI Taxonomy" id="2487352"/>
    <lineage>
        <taxon>Bacteria</taxon>
        <taxon>Bacillati</taxon>
        <taxon>Actinomycetota</taxon>
        <taxon>Actinomycetes</taxon>
        <taxon>Mycobacteriales</taxon>
        <taxon>Nocardiaceae</taxon>
        <taxon>Rhodococcus</taxon>
    </lineage>
</organism>